<evidence type="ECO:0000313" key="1">
    <source>
        <dbReference type="EMBL" id="OGC88032.1"/>
    </source>
</evidence>
<sequence>MRIIRYIASSVALSAVLVVGAGFYAASSSLGRCHQPPEGKSLSDYQRRLAVKNPGKVAWIQSTQAARFVWESGTGPVPCPEGQYAVVLFTVSNQTN</sequence>
<evidence type="ECO:0000313" key="2">
    <source>
        <dbReference type="Proteomes" id="UP000176568"/>
    </source>
</evidence>
<organism evidence="1 2">
    <name type="scientific">Candidatus Adlerbacteria bacterium RIFOXYC1_FULL_48_26</name>
    <dbReference type="NCBI Taxonomy" id="1797247"/>
    <lineage>
        <taxon>Bacteria</taxon>
        <taxon>Candidatus Adleribacteriota</taxon>
    </lineage>
</organism>
<dbReference type="EMBL" id="MEXB01000013">
    <property type="protein sequence ID" value="OGC88032.1"/>
    <property type="molecule type" value="Genomic_DNA"/>
</dbReference>
<protein>
    <submittedName>
        <fullName evidence="1">Uncharacterized protein</fullName>
    </submittedName>
</protein>
<name>A0A1F4Y264_9BACT</name>
<accession>A0A1F4Y264</accession>
<comment type="caution">
    <text evidence="1">The sequence shown here is derived from an EMBL/GenBank/DDBJ whole genome shotgun (WGS) entry which is preliminary data.</text>
</comment>
<dbReference type="AlphaFoldDB" id="A0A1F4Y264"/>
<dbReference type="STRING" id="1797247.A2419_00185"/>
<dbReference type="Proteomes" id="UP000176568">
    <property type="component" value="Unassembled WGS sequence"/>
</dbReference>
<gene>
    <name evidence="1" type="ORF">A2419_00185</name>
</gene>
<reference evidence="1 2" key="1">
    <citation type="journal article" date="2016" name="Nat. Commun.">
        <title>Thousands of microbial genomes shed light on interconnected biogeochemical processes in an aquifer system.</title>
        <authorList>
            <person name="Anantharaman K."/>
            <person name="Brown C.T."/>
            <person name="Hug L.A."/>
            <person name="Sharon I."/>
            <person name="Castelle C.J."/>
            <person name="Probst A.J."/>
            <person name="Thomas B.C."/>
            <person name="Singh A."/>
            <person name="Wilkins M.J."/>
            <person name="Karaoz U."/>
            <person name="Brodie E.L."/>
            <person name="Williams K.H."/>
            <person name="Hubbard S.S."/>
            <person name="Banfield J.F."/>
        </authorList>
    </citation>
    <scope>NUCLEOTIDE SEQUENCE [LARGE SCALE GENOMIC DNA]</scope>
</reference>
<proteinExistence type="predicted"/>